<proteinExistence type="predicted"/>
<evidence type="ECO:0000313" key="1">
    <source>
        <dbReference type="EMBL" id="WEK46183.1"/>
    </source>
</evidence>
<reference evidence="1" key="1">
    <citation type="submission" date="2023-03" db="EMBL/GenBank/DDBJ databases">
        <title>Andean soil-derived lignocellulolytic bacterial consortium as a source of novel taxa and putative plastic-active enzymes.</title>
        <authorList>
            <person name="Diaz-Garcia L."/>
            <person name="Chuvochina M."/>
            <person name="Feuerriegel G."/>
            <person name="Bunk B."/>
            <person name="Sproer C."/>
            <person name="Streit W.R."/>
            <person name="Rodriguez L.M."/>
            <person name="Overmann J."/>
            <person name="Jimenez D.J."/>
        </authorList>
    </citation>
    <scope>NUCLEOTIDE SEQUENCE</scope>
    <source>
        <strain evidence="1">MAG 26</strain>
    </source>
</reference>
<dbReference type="AlphaFoldDB" id="A0AAJ5X4B7"/>
<accession>A0AAJ5X4B7</accession>
<evidence type="ECO:0000313" key="2">
    <source>
        <dbReference type="Proteomes" id="UP001218362"/>
    </source>
</evidence>
<dbReference type="KEGG" id="acob:P0Y56_14360"/>
<dbReference type="EMBL" id="CP119316">
    <property type="protein sequence ID" value="WEK46183.1"/>
    <property type="molecule type" value="Genomic_DNA"/>
</dbReference>
<organism evidence="1 2">
    <name type="scientific">Candidatus Andeanibacterium colombiense</name>
    <dbReference type="NCBI Taxonomy" id="3121345"/>
    <lineage>
        <taxon>Bacteria</taxon>
        <taxon>Pseudomonadati</taxon>
        <taxon>Pseudomonadota</taxon>
        <taxon>Alphaproteobacteria</taxon>
        <taxon>Sphingomonadales</taxon>
        <taxon>Sphingomonadaceae</taxon>
        <taxon>Candidatus Andeanibacterium</taxon>
    </lineage>
</organism>
<gene>
    <name evidence="1" type="ORF">P0Y56_14360</name>
</gene>
<protein>
    <submittedName>
        <fullName evidence="1">Uncharacterized protein</fullName>
    </submittedName>
</protein>
<dbReference type="Proteomes" id="UP001218362">
    <property type="component" value="Chromosome"/>
</dbReference>
<sequence length="96" mass="10783">MESTIARGALAGWKRTTSGHGILLTLQVAKSVAAFNAKEFDSVELALNDRQLRSLARDLERAARSRGLDLRPNRTKSLLSWLMPTRFTSRARDERT</sequence>
<name>A0AAJ5X4B7_9SPHN</name>